<evidence type="ECO:0000259" key="3">
    <source>
        <dbReference type="Pfam" id="PF11847"/>
    </source>
</evidence>
<feature type="transmembrane region" description="Helical" evidence="2">
    <location>
        <begin position="1379"/>
        <end position="1400"/>
    </location>
</feature>
<keyword evidence="2" id="KW-1133">Transmembrane helix</keyword>
<dbReference type="KEGG" id="goq:ACH46_19165"/>
<feature type="transmembrane region" description="Helical" evidence="2">
    <location>
        <begin position="323"/>
        <end position="341"/>
    </location>
</feature>
<feature type="region of interest" description="Disordered" evidence="1">
    <location>
        <begin position="717"/>
        <end position="739"/>
    </location>
</feature>
<keyword evidence="2" id="KW-0812">Transmembrane</keyword>
<keyword evidence="6" id="KW-1185">Reference proteome</keyword>
<feature type="transmembrane region" description="Helical" evidence="2">
    <location>
        <begin position="95"/>
        <end position="112"/>
    </location>
</feature>
<feature type="transmembrane region" description="Helical" evidence="2">
    <location>
        <begin position="220"/>
        <end position="243"/>
    </location>
</feature>
<dbReference type="InterPro" id="IPR056997">
    <property type="entry name" value="CBM_AftD"/>
</dbReference>
<dbReference type="Pfam" id="PF24607">
    <property type="entry name" value="CBM_AftD"/>
    <property type="match status" value="1"/>
</dbReference>
<dbReference type="PATRIC" id="fig|1136941.3.peg.3921"/>
<feature type="region of interest" description="Disordered" evidence="1">
    <location>
        <begin position="676"/>
        <end position="698"/>
    </location>
</feature>
<name>A0A0N9MUD4_9ACTN</name>
<dbReference type="Pfam" id="PF11847">
    <property type="entry name" value="GT-C_AftD"/>
    <property type="match status" value="1"/>
</dbReference>
<feature type="transmembrane region" description="Helical" evidence="2">
    <location>
        <begin position="370"/>
        <end position="388"/>
    </location>
</feature>
<organism evidence="5 6">
    <name type="scientific">Gordonia phthalatica</name>
    <dbReference type="NCBI Taxonomy" id="1136941"/>
    <lineage>
        <taxon>Bacteria</taxon>
        <taxon>Bacillati</taxon>
        <taxon>Actinomycetota</taxon>
        <taxon>Actinomycetes</taxon>
        <taxon>Mycobacteriales</taxon>
        <taxon>Gordoniaceae</taxon>
        <taxon>Gordonia</taxon>
    </lineage>
</organism>
<feature type="compositionally biased region" description="Basic and acidic residues" evidence="1">
    <location>
        <begin position="676"/>
        <end position="688"/>
    </location>
</feature>
<dbReference type="STRING" id="1136941.ACH46_19165"/>
<dbReference type="Proteomes" id="UP000063789">
    <property type="component" value="Chromosome"/>
</dbReference>
<feature type="domain" description="Alpha-(1-&gt;3)-arabinofuranosyltransferase N-terminal GT-C" evidence="3">
    <location>
        <begin position="20"/>
        <end position="693"/>
    </location>
</feature>
<evidence type="ECO:0000313" key="5">
    <source>
        <dbReference type="EMBL" id="ALG86225.1"/>
    </source>
</evidence>
<feature type="transmembrane region" description="Helical" evidence="2">
    <location>
        <begin position="1265"/>
        <end position="1286"/>
    </location>
</feature>
<feature type="transmembrane region" description="Helical" evidence="2">
    <location>
        <begin position="1352"/>
        <end position="1373"/>
    </location>
</feature>
<dbReference type="RefSeq" id="WP_062394377.1">
    <property type="nucleotide sequence ID" value="NZ_CP011853.1"/>
</dbReference>
<evidence type="ECO:0000256" key="2">
    <source>
        <dbReference type="SAM" id="Phobius"/>
    </source>
</evidence>
<evidence type="ECO:0000256" key="1">
    <source>
        <dbReference type="SAM" id="MobiDB-lite"/>
    </source>
</evidence>
<evidence type="ECO:0000313" key="6">
    <source>
        <dbReference type="Proteomes" id="UP000063789"/>
    </source>
</evidence>
<dbReference type="Gene3D" id="2.60.120.260">
    <property type="entry name" value="Galactose-binding domain-like"/>
    <property type="match status" value="1"/>
</dbReference>
<reference evidence="6" key="1">
    <citation type="submission" date="2015-06" db="EMBL/GenBank/DDBJ databases">
        <title>Complete genome sequence and metabolic analysis of phthalate degradation pathway in Gordonia sp. QH-11.</title>
        <authorList>
            <person name="Jin D."/>
            <person name="Kong X."/>
            <person name="Bai Z."/>
        </authorList>
    </citation>
    <scope>NUCLEOTIDE SEQUENCE [LARGE SCALE GENOMIC DNA]</scope>
    <source>
        <strain evidence="6">QH-11</strain>
    </source>
</reference>
<dbReference type="SUPFAM" id="SSF49785">
    <property type="entry name" value="Galactose-binding domain-like"/>
    <property type="match status" value="1"/>
</dbReference>
<feature type="transmembrane region" description="Helical" evidence="2">
    <location>
        <begin position="286"/>
        <end position="311"/>
    </location>
</feature>
<evidence type="ECO:0000259" key="4">
    <source>
        <dbReference type="Pfam" id="PF24607"/>
    </source>
</evidence>
<dbReference type="InterPro" id="IPR021798">
    <property type="entry name" value="AftD_N"/>
</dbReference>
<sequence>MTAADRTLRRRDHLVIVAVALLISFLQRPGRISPDTKLDLTADPIGFLTRAAHLWSPDAPMGQVQNQAYGYFFPHGFFFAVGDVLNLPPWITQRLWWAILLAAGFIGVVRLAEALRIGSFWSRLIAAWVFVLAPRVMTTLGTISSETLPMMLAPWVLLPVVRALDDDRDDRPLWLGAAQSACAIALMGAVNAVATAAAVAVAALWWLMILIRGVDRRSTLVFGGWWTLGAAAACLWWVVPLLILSRISPPFLDFIESAAVTTEWTSLTEVLRGTDSWTPFVSPERAVGAVLVSEPAAVVATGVLAAAGLAGLAMRAMPHRRRLLILLVVGLLAICLGYPGALGSPLRDTVVAFLDGPGAALRNIHKFDPLVRLPLALGVAHLLARVRIPARTGPARRAHAERGFAAALVVVIAAFGSGSLLWTGGLAPAQSYRDIPDYWTQTADWLHDAQRDAPAPTRALVVPGAPFADQLWGLTRDEPLQALAQTPWAVRDAIPLTPPGAIRAMDSVQRALSSGRGSPGLAAALAEQGVGYLVLRADLDPSSRSARPLAVAQAIARSPGLSEAAQFGPMVAPPTVDGVVVDDGLRPKLPAITIYRVDGAAAGPTLVDAAAMPRVSGGPEALLSVEDSRRRAGLPPLGPALLAADAARAGLSPSSPLIVTDSPVDREVDFGRVDDHSSAIRSADDPRLTKNRVPDYPVDGQPSVRAQWLLDNQPGQVRVTSSGSAADATQPGRTLPASSTAAAFDNDGETAWASRGLESAVGQWLAVEFTQPRSDLAVTVTTAKALGPDVTSVLISTDTGSTVAQGLKPGVPTRILAPAGPTHRVEVRAIATADGSGGNQFAVADLAFSDANTGVPLAIRQRIVLPTLDAADGVGGWELGPELGQRSDCVTGPGGRVRCSPALGLSSETPGVFNRTLSVPTETTVAPTVTLRPVPGGELEALLARPGAIRAEGRSSVADPLGNASAAVDGDPNTTWVAPDPGSAGTKHRPALTMTLPQAREISGLRLQTPSDYPARPTRVTVDLRDGGRRVGSTTVTVGDDGVVHFPARRADTVVITVTKHSDLININALGFAEDGPVGVSEVQVLPGPPNPQFDDARPVQIRCDSDPTGPYGLGITASGQVHRLQVTTTAGALRRGEPVVATACPGPPLTLAAGEQELSVNPGLAFTVDAVSLPVSGAPVASAPVTHPRVDRWDATRRAVTVDAADADRVLVVPESTNPGWHARVDGRELTTVVVNGWQQGWLIPAGTAGTVALTFDLDSPYRWALGLGLALMAVLFAVVLLARLVPALGRGASTRRSAGVSQRLDQRGVVIASAAAGLLSAYLLTGPWGAALAAATGIVVWRLPARRRPVLPFATMLAATAVLAAGPWHGGAAYTGYGIWAQSFALIAVASAAASSLFSRER</sequence>
<feature type="domain" description="Arabinofuranosyltransferase D third carbohydrate binding module" evidence="4">
    <location>
        <begin position="946"/>
        <end position="1089"/>
    </location>
</feature>
<feature type="transmembrane region" description="Helical" evidence="2">
    <location>
        <begin position="400"/>
        <end position="422"/>
    </location>
</feature>
<feature type="transmembrane region" description="Helical" evidence="2">
    <location>
        <begin position="183"/>
        <end position="208"/>
    </location>
</feature>
<dbReference type="OrthoDB" id="5242711at2"/>
<dbReference type="InterPro" id="IPR008979">
    <property type="entry name" value="Galactose-bd-like_sf"/>
</dbReference>
<proteinExistence type="predicted"/>
<reference evidence="5 6" key="2">
    <citation type="journal article" date="2017" name="Int. J. Syst. Evol. Microbiol.">
        <title>Gordonia phthalatica sp. nov., a di-n-butyl phthalate-degrading bacterium isolated from activated sludge.</title>
        <authorList>
            <person name="Jin D."/>
            <person name="Kong X."/>
            <person name="Jia M."/>
            <person name="Yu X."/>
            <person name="Wang X."/>
            <person name="Zhuang X."/>
            <person name="Deng Y."/>
            <person name="Bai Z."/>
        </authorList>
    </citation>
    <scope>NUCLEOTIDE SEQUENCE [LARGE SCALE GENOMIC DNA]</scope>
    <source>
        <strain evidence="5 6">QH-11</strain>
    </source>
</reference>
<feature type="transmembrane region" description="Helical" evidence="2">
    <location>
        <begin position="124"/>
        <end position="143"/>
    </location>
</feature>
<dbReference type="GO" id="GO:0016740">
    <property type="term" value="F:transferase activity"/>
    <property type="evidence" value="ECO:0007669"/>
    <property type="project" value="InterPro"/>
</dbReference>
<accession>A0A0N9MUD4</accession>
<dbReference type="EMBL" id="CP011853">
    <property type="protein sequence ID" value="ALG86225.1"/>
    <property type="molecule type" value="Genomic_DNA"/>
</dbReference>
<protein>
    <submittedName>
        <fullName evidence="5">Membrane protein</fullName>
    </submittedName>
</protein>
<gene>
    <name evidence="5" type="ORF">ACH46_19165</name>
</gene>
<keyword evidence="2" id="KW-0472">Membrane</keyword>